<dbReference type="EMBL" id="SRLO01000069">
    <property type="protein sequence ID" value="TNN78906.1"/>
    <property type="molecule type" value="Genomic_DNA"/>
</dbReference>
<organism evidence="2 3">
    <name type="scientific">Liparis tanakae</name>
    <name type="common">Tanaka's snailfish</name>
    <dbReference type="NCBI Taxonomy" id="230148"/>
    <lineage>
        <taxon>Eukaryota</taxon>
        <taxon>Metazoa</taxon>
        <taxon>Chordata</taxon>
        <taxon>Craniata</taxon>
        <taxon>Vertebrata</taxon>
        <taxon>Euteleostomi</taxon>
        <taxon>Actinopterygii</taxon>
        <taxon>Neopterygii</taxon>
        <taxon>Teleostei</taxon>
        <taxon>Neoteleostei</taxon>
        <taxon>Acanthomorphata</taxon>
        <taxon>Eupercaria</taxon>
        <taxon>Perciformes</taxon>
        <taxon>Cottioidei</taxon>
        <taxon>Cottales</taxon>
        <taxon>Liparidae</taxon>
        <taxon>Liparis</taxon>
    </lineage>
</organism>
<evidence type="ECO:0000256" key="1">
    <source>
        <dbReference type="SAM" id="MobiDB-lite"/>
    </source>
</evidence>
<feature type="compositionally biased region" description="Basic and acidic residues" evidence="1">
    <location>
        <begin position="49"/>
        <end position="60"/>
    </location>
</feature>
<gene>
    <name evidence="2" type="ORF">EYF80_010832</name>
</gene>
<name>A0A4Z2ILX8_9TELE</name>
<accession>A0A4Z2ILX8</accession>
<reference evidence="2 3" key="1">
    <citation type="submission" date="2019-03" db="EMBL/GenBank/DDBJ databases">
        <title>First draft genome of Liparis tanakae, snailfish: a comprehensive survey of snailfish specific genes.</title>
        <authorList>
            <person name="Kim W."/>
            <person name="Song I."/>
            <person name="Jeong J.-H."/>
            <person name="Kim D."/>
            <person name="Kim S."/>
            <person name="Ryu S."/>
            <person name="Song J.Y."/>
            <person name="Lee S.K."/>
        </authorList>
    </citation>
    <scope>NUCLEOTIDE SEQUENCE [LARGE SCALE GENOMIC DNA]</scope>
    <source>
        <tissue evidence="2">Muscle</tissue>
    </source>
</reference>
<comment type="caution">
    <text evidence="2">The sequence shown here is derived from an EMBL/GenBank/DDBJ whole genome shotgun (WGS) entry which is preliminary data.</text>
</comment>
<dbReference type="Proteomes" id="UP000314294">
    <property type="component" value="Unassembled WGS sequence"/>
</dbReference>
<evidence type="ECO:0000313" key="2">
    <source>
        <dbReference type="EMBL" id="TNN78906.1"/>
    </source>
</evidence>
<dbReference type="AlphaFoldDB" id="A0A4Z2ILX8"/>
<evidence type="ECO:0000313" key="3">
    <source>
        <dbReference type="Proteomes" id="UP000314294"/>
    </source>
</evidence>
<feature type="region of interest" description="Disordered" evidence="1">
    <location>
        <begin position="28"/>
        <end position="60"/>
    </location>
</feature>
<protein>
    <submittedName>
        <fullName evidence="2">Uncharacterized protein</fullName>
    </submittedName>
</protein>
<sequence length="111" mass="12750">MSTALRAVSNPLCFPLCDASNPACFPPFTSRENGSEEGSAMPGEEKEEGDERERGGNKEVEEKLCAHNYSEYERPTLKQEVYPEEKCPFRFWDTCQRQIQKCQRLLKTNLI</sequence>
<proteinExistence type="predicted"/>
<keyword evidence="3" id="KW-1185">Reference proteome</keyword>